<accession>A0A3G9GIB6</accession>
<reference evidence="5" key="1">
    <citation type="journal article" date="2017" name="Biotechnol. Biofuels">
        <title>Evaluation of environmental bacterial communities as a factor affecting the growth of duckweed Lemna minor.</title>
        <authorList>
            <person name="Ishizawa H."/>
            <person name="Kuroda M."/>
            <person name="Morikawa M."/>
            <person name="Ike M."/>
        </authorList>
    </citation>
    <scope>NUCLEOTIDE SEQUENCE [LARGE SCALE GENOMIC DNA]</scope>
    <source>
        <strain evidence="5">H3</strain>
    </source>
</reference>
<gene>
    <name evidence="4" type="ORF">DLM_1640</name>
</gene>
<evidence type="ECO:0000256" key="1">
    <source>
        <dbReference type="ARBA" id="ARBA00005947"/>
    </source>
</evidence>
<comment type="similarity">
    <text evidence="1">Belongs to the histone deacetylase family.</text>
</comment>
<sequence>MRIYRTDQFPLPLPDGHRFPAEKYRLLADAVAAFAPHAMEEAPAASPWELQQAHAADYVAQVLDGSLPAGAWREIGLPWSPQLVERSRRSVGATIAAARSALLDGCGVNLAGGTHHAYRDKGSGFCVFNDVAVAARLLLQEALARRILVLDLDVHQGNGTAAIFRDEPRVFTFSMHGAKNFPFRKESSSLDIDLPDHTGDETYLALLQQHLPALLTQQQPDIVFYLAGADPWQGDRLGKLALSKPGLLQRDQLVMQQVRDSGAALVITMAGGYASNIIDTVNIQTNTVHAAWQLYGMMPAMPDTYPIRREHNA</sequence>
<dbReference type="GO" id="GO:0016787">
    <property type="term" value="F:hydrolase activity"/>
    <property type="evidence" value="ECO:0007669"/>
    <property type="project" value="UniProtKB-KW"/>
</dbReference>
<keyword evidence="2" id="KW-0378">Hydrolase</keyword>
<dbReference type="InterPro" id="IPR023696">
    <property type="entry name" value="Ureohydrolase_dom_sf"/>
</dbReference>
<organism evidence="4 5">
    <name type="scientific">Aquitalea magnusonii</name>
    <dbReference type="NCBI Taxonomy" id="332411"/>
    <lineage>
        <taxon>Bacteria</taxon>
        <taxon>Pseudomonadati</taxon>
        <taxon>Pseudomonadota</taxon>
        <taxon>Betaproteobacteria</taxon>
        <taxon>Neisseriales</taxon>
        <taxon>Chromobacteriaceae</taxon>
        <taxon>Aquitalea</taxon>
    </lineage>
</organism>
<evidence type="ECO:0000313" key="4">
    <source>
        <dbReference type="EMBL" id="BBF85257.1"/>
    </source>
</evidence>
<evidence type="ECO:0000259" key="3">
    <source>
        <dbReference type="Pfam" id="PF00850"/>
    </source>
</evidence>
<evidence type="ECO:0000256" key="2">
    <source>
        <dbReference type="ARBA" id="ARBA00022801"/>
    </source>
</evidence>
<dbReference type="CDD" id="cd09993">
    <property type="entry name" value="HDAC_classIV"/>
    <property type="match status" value="1"/>
</dbReference>
<reference evidence="5" key="3">
    <citation type="journal article" date="2017" name="Plant Physiol. Biochem.">
        <title>Differential oxidative and antioxidative response of duckweed Lemna minor toward plant growth promoting/inhibiting bacteria.</title>
        <authorList>
            <person name="Ishizawa H."/>
            <person name="Kuroda M."/>
            <person name="Morikawa M."/>
            <person name="Ike M."/>
        </authorList>
    </citation>
    <scope>NUCLEOTIDE SEQUENCE [LARGE SCALE GENOMIC DNA]</scope>
    <source>
        <strain evidence="5">H3</strain>
    </source>
</reference>
<dbReference type="KEGG" id="amah:DLM_1640"/>
<protein>
    <submittedName>
        <fullName evidence="4">Deacetylase</fullName>
    </submittedName>
</protein>
<dbReference type="STRING" id="332411.VI06_13815"/>
<dbReference type="AlphaFoldDB" id="A0A3G9GIB6"/>
<dbReference type="Gene3D" id="3.40.800.20">
    <property type="entry name" value="Histone deacetylase domain"/>
    <property type="match status" value="1"/>
</dbReference>
<dbReference type="PRINTS" id="PR01270">
    <property type="entry name" value="HDASUPER"/>
</dbReference>
<proteinExistence type="inferred from homology"/>
<dbReference type="GO" id="GO:0004407">
    <property type="term" value="F:histone deacetylase activity"/>
    <property type="evidence" value="ECO:0007669"/>
    <property type="project" value="InterPro"/>
</dbReference>
<name>A0A3G9GIB6_9NEIS</name>
<dbReference type="PANTHER" id="PTHR10625">
    <property type="entry name" value="HISTONE DEACETYLASE HDAC1-RELATED"/>
    <property type="match status" value="1"/>
</dbReference>
<dbReference type="SUPFAM" id="SSF52768">
    <property type="entry name" value="Arginase/deacetylase"/>
    <property type="match status" value="1"/>
</dbReference>
<dbReference type="InterPro" id="IPR037138">
    <property type="entry name" value="His_deacetylse_dom_sf"/>
</dbReference>
<dbReference type="PANTHER" id="PTHR10625:SF19">
    <property type="entry name" value="HISTONE DEACETYLASE 12"/>
    <property type="match status" value="1"/>
</dbReference>
<keyword evidence="5" id="KW-1185">Reference proteome</keyword>
<dbReference type="OrthoDB" id="9808367at2"/>
<feature type="domain" description="Histone deacetylase" evidence="3">
    <location>
        <begin position="22"/>
        <end position="279"/>
    </location>
</feature>
<dbReference type="InterPro" id="IPR000286">
    <property type="entry name" value="HDACs"/>
</dbReference>
<dbReference type="Pfam" id="PF00850">
    <property type="entry name" value="Hist_deacetyl"/>
    <property type="match status" value="1"/>
</dbReference>
<dbReference type="InterPro" id="IPR023801">
    <property type="entry name" value="His_deacetylse_dom"/>
</dbReference>
<dbReference type="InterPro" id="IPR044150">
    <property type="entry name" value="HDAC_classIV"/>
</dbReference>
<dbReference type="RefSeq" id="WP_089083513.1">
    <property type="nucleotide sequence ID" value="NZ_AP018823.1"/>
</dbReference>
<dbReference type="Proteomes" id="UP000198290">
    <property type="component" value="Chromosome"/>
</dbReference>
<reference evidence="4 5" key="2">
    <citation type="journal article" date="2017" name="Genome Announc.">
        <title>Draft genome sequence of Aquitalea magnusonii strain H3, a plant growth-promoting bacterium of duckweed Lemna minor.</title>
        <authorList>
            <person name="Ishizawa H."/>
            <person name="Kuroda M."/>
            <person name="Ike M."/>
        </authorList>
    </citation>
    <scope>NUCLEOTIDE SEQUENCE [LARGE SCALE GENOMIC DNA]</scope>
    <source>
        <strain evidence="4 5">H3</strain>
    </source>
</reference>
<dbReference type="GO" id="GO:0040029">
    <property type="term" value="P:epigenetic regulation of gene expression"/>
    <property type="evidence" value="ECO:0007669"/>
    <property type="project" value="TreeGrafter"/>
</dbReference>
<evidence type="ECO:0000313" key="5">
    <source>
        <dbReference type="Proteomes" id="UP000198290"/>
    </source>
</evidence>
<dbReference type="EMBL" id="AP018823">
    <property type="protein sequence ID" value="BBF85257.1"/>
    <property type="molecule type" value="Genomic_DNA"/>
</dbReference>